<dbReference type="EMBL" id="KV453842">
    <property type="protein sequence ID" value="ODV90277.1"/>
    <property type="molecule type" value="Genomic_DNA"/>
</dbReference>
<evidence type="ECO:0000313" key="2">
    <source>
        <dbReference type="Proteomes" id="UP000095023"/>
    </source>
</evidence>
<protein>
    <submittedName>
        <fullName evidence="1">Uncharacterized protein</fullName>
    </submittedName>
</protein>
<keyword evidence="2" id="KW-1185">Reference proteome</keyword>
<accession>A0A1E4TEZ1</accession>
<dbReference type="AlphaFoldDB" id="A0A1E4TEZ1"/>
<dbReference type="Proteomes" id="UP000095023">
    <property type="component" value="Unassembled WGS sequence"/>
</dbReference>
<organism evidence="1 2">
    <name type="scientific">Tortispora caseinolytica NRRL Y-17796</name>
    <dbReference type="NCBI Taxonomy" id="767744"/>
    <lineage>
        <taxon>Eukaryota</taxon>
        <taxon>Fungi</taxon>
        <taxon>Dikarya</taxon>
        <taxon>Ascomycota</taxon>
        <taxon>Saccharomycotina</taxon>
        <taxon>Trigonopsidomycetes</taxon>
        <taxon>Trigonopsidales</taxon>
        <taxon>Trigonopsidaceae</taxon>
        <taxon>Tortispora</taxon>
    </lineage>
</organism>
<gene>
    <name evidence="1" type="ORF">CANCADRAFT_31291</name>
</gene>
<proteinExistence type="predicted"/>
<name>A0A1E4TEZ1_9ASCO</name>
<sequence length="71" mass="8392">MNNPFGYVSRKERNYVKNEINKDGREQDGSVFKERQSIVAQKSEKSVIRESKEIESITEQRRKPGIVCKYR</sequence>
<evidence type="ECO:0000313" key="1">
    <source>
        <dbReference type="EMBL" id="ODV90277.1"/>
    </source>
</evidence>
<reference evidence="2" key="1">
    <citation type="submission" date="2016-02" db="EMBL/GenBank/DDBJ databases">
        <title>Comparative genomics of biotechnologically important yeasts.</title>
        <authorList>
            <consortium name="DOE Joint Genome Institute"/>
            <person name="Riley R."/>
            <person name="Haridas S."/>
            <person name="Wolfe K.H."/>
            <person name="Lopes M.R."/>
            <person name="Hittinger C.T."/>
            <person name="Goker M."/>
            <person name="Salamov A."/>
            <person name="Wisecaver J."/>
            <person name="Long T.M."/>
            <person name="Aerts A.L."/>
            <person name="Barry K."/>
            <person name="Choi C."/>
            <person name="Clum A."/>
            <person name="Coughlan A.Y."/>
            <person name="Deshpande S."/>
            <person name="Douglass A.P."/>
            <person name="Hanson S.J."/>
            <person name="Klenk H.-P."/>
            <person name="Labutti K."/>
            <person name="Lapidus A."/>
            <person name="Lindquist E."/>
            <person name="Lipzen A."/>
            <person name="Meier-Kolthoff J.P."/>
            <person name="Ohm R.A."/>
            <person name="Otillar R.P."/>
            <person name="Pangilinan J."/>
            <person name="Peng Y."/>
            <person name="Rokas A."/>
            <person name="Rosa C.A."/>
            <person name="Scheuner C."/>
            <person name="Sibirny A.A."/>
            <person name="Slot J.C."/>
            <person name="Stielow J.B."/>
            <person name="Sun H."/>
            <person name="Kurtzman C.P."/>
            <person name="Blackwell M."/>
            <person name="Jeffries T.W."/>
            <person name="Grigoriev I.V."/>
        </authorList>
    </citation>
    <scope>NUCLEOTIDE SEQUENCE [LARGE SCALE GENOMIC DNA]</scope>
    <source>
        <strain evidence="2">NRRL Y-17796</strain>
    </source>
</reference>